<dbReference type="Gene3D" id="3.40.50.1820">
    <property type="entry name" value="alpha/beta hydrolase"/>
    <property type="match status" value="1"/>
</dbReference>
<comment type="caution">
    <text evidence="2">The sequence shown here is derived from an EMBL/GenBank/DDBJ whole genome shotgun (WGS) entry which is preliminary data.</text>
</comment>
<dbReference type="InterPro" id="IPR013595">
    <property type="entry name" value="Pept_S33_TAP-like_C"/>
</dbReference>
<dbReference type="InterPro" id="IPR029058">
    <property type="entry name" value="AB_hydrolase_fold"/>
</dbReference>
<dbReference type="SUPFAM" id="SSF53474">
    <property type="entry name" value="alpha/beta-Hydrolases"/>
    <property type="match status" value="1"/>
</dbReference>
<organism evidence="2 3">
    <name type="scientific">Methylobacterium trifolii</name>
    <dbReference type="NCBI Taxonomy" id="1003092"/>
    <lineage>
        <taxon>Bacteria</taxon>
        <taxon>Pseudomonadati</taxon>
        <taxon>Pseudomonadota</taxon>
        <taxon>Alphaproteobacteria</taxon>
        <taxon>Hyphomicrobiales</taxon>
        <taxon>Methylobacteriaceae</taxon>
        <taxon>Methylobacterium</taxon>
    </lineage>
</organism>
<reference evidence="2" key="2">
    <citation type="submission" date="2021-08" db="EMBL/GenBank/DDBJ databases">
        <authorList>
            <person name="Tani A."/>
            <person name="Ola A."/>
            <person name="Ogura Y."/>
            <person name="Katsura K."/>
            <person name="Hayashi T."/>
        </authorList>
    </citation>
    <scope>NUCLEOTIDE SEQUENCE</scope>
    <source>
        <strain evidence="2">DSM 23632</strain>
    </source>
</reference>
<evidence type="ECO:0000259" key="1">
    <source>
        <dbReference type="Pfam" id="PF08386"/>
    </source>
</evidence>
<evidence type="ECO:0000313" key="3">
    <source>
        <dbReference type="Proteomes" id="UP001055057"/>
    </source>
</evidence>
<gene>
    <name evidence="2" type="ORF">MPOCJGCO_4599</name>
</gene>
<evidence type="ECO:0000313" key="2">
    <source>
        <dbReference type="EMBL" id="GJE62466.1"/>
    </source>
</evidence>
<sequence>MARLRDPRAPSRNTVPTLIVAAGDDPVCGTPAAERYAARLKGGHILVLPDARHEILSERDPIRADFWAAFDAFLPGSPAQTAQDETVARPVAVDA</sequence>
<dbReference type="EMBL" id="BPRB01000329">
    <property type="protein sequence ID" value="GJE62466.1"/>
    <property type="molecule type" value="Genomic_DNA"/>
</dbReference>
<proteinExistence type="predicted"/>
<dbReference type="Pfam" id="PF08386">
    <property type="entry name" value="Abhydrolase_4"/>
    <property type="match status" value="1"/>
</dbReference>
<accession>A0ABQ4U6P1</accession>
<reference evidence="2" key="1">
    <citation type="journal article" date="2021" name="Front. Microbiol.">
        <title>Comprehensive Comparative Genomics and Phenotyping of Methylobacterium Species.</title>
        <authorList>
            <person name="Alessa O."/>
            <person name="Ogura Y."/>
            <person name="Fujitani Y."/>
            <person name="Takami H."/>
            <person name="Hayashi T."/>
            <person name="Sahin N."/>
            <person name="Tani A."/>
        </authorList>
    </citation>
    <scope>NUCLEOTIDE SEQUENCE</scope>
    <source>
        <strain evidence="2">DSM 23632</strain>
    </source>
</reference>
<keyword evidence="3" id="KW-1185">Reference proteome</keyword>
<name>A0ABQ4U6P1_9HYPH</name>
<feature type="domain" description="Peptidase S33 tripeptidyl aminopeptidase-like C-terminal" evidence="1">
    <location>
        <begin position="9"/>
        <end position="57"/>
    </location>
</feature>
<protein>
    <recommendedName>
        <fullName evidence="1">Peptidase S33 tripeptidyl aminopeptidase-like C-terminal domain-containing protein</fullName>
    </recommendedName>
</protein>
<dbReference type="Proteomes" id="UP001055057">
    <property type="component" value="Unassembled WGS sequence"/>
</dbReference>